<proteinExistence type="predicted"/>
<evidence type="ECO:0000313" key="4">
    <source>
        <dbReference type="EMBL" id="CAL4762250.1"/>
    </source>
</evidence>
<keyword evidence="4" id="KW-0378">Hydrolase</keyword>
<dbReference type="GO" id="GO:0004177">
    <property type="term" value="F:aminopeptidase activity"/>
    <property type="evidence" value="ECO:0007669"/>
    <property type="project" value="UniProtKB-KW"/>
</dbReference>
<reference evidence="3" key="2">
    <citation type="submission" date="2024-04" db="EMBL/GenBank/DDBJ databases">
        <authorList>
            <person name="Chen Y."/>
            <person name="Shah S."/>
            <person name="Dougan E. K."/>
            <person name="Thang M."/>
            <person name="Chan C."/>
        </authorList>
    </citation>
    <scope>NUCLEOTIDE SEQUENCE [LARGE SCALE GENOMIC DNA]</scope>
</reference>
<dbReference type="EMBL" id="CAMXCT020000169">
    <property type="protein sequence ID" value="CAL1128313.1"/>
    <property type="molecule type" value="Genomic_DNA"/>
</dbReference>
<organism evidence="2">
    <name type="scientific">Cladocopium goreaui</name>
    <dbReference type="NCBI Taxonomy" id="2562237"/>
    <lineage>
        <taxon>Eukaryota</taxon>
        <taxon>Sar</taxon>
        <taxon>Alveolata</taxon>
        <taxon>Dinophyceae</taxon>
        <taxon>Suessiales</taxon>
        <taxon>Symbiodiniaceae</taxon>
        <taxon>Cladocopium</taxon>
    </lineage>
</organism>
<dbReference type="AlphaFoldDB" id="A0A9P1BK80"/>
<dbReference type="EMBL" id="CAMXCT010000169">
    <property type="protein sequence ID" value="CAI3974938.1"/>
    <property type="molecule type" value="Genomic_DNA"/>
</dbReference>
<keyword evidence="4" id="KW-0031">Aminopeptidase</keyword>
<feature type="region of interest" description="Disordered" evidence="1">
    <location>
        <begin position="330"/>
        <end position="383"/>
    </location>
</feature>
<evidence type="ECO:0000313" key="3">
    <source>
        <dbReference type="EMBL" id="CAL1128313.1"/>
    </source>
</evidence>
<dbReference type="Proteomes" id="UP001152797">
    <property type="component" value="Unassembled WGS sequence"/>
</dbReference>
<comment type="caution">
    <text evidence="2">The sequence shown here is derived from an EMBL/GenBank/DDBJ whole genome shotgun (WGS) entry which is preliminary data.</text>
</comment>
<feature type="compositionally biased region" description="Basic and acidic residues" evidence="1">
    <location>
        <begin position="352"/>
        <end position="366"/>
    </location>
</feature>
<reference evidence="2" key="1">
    <citation type="submission" date="2022-10" db="EMBL/GenBank/DDBJ databases">
        <authorList>
            <person name="Chen Y."/>
            <person name="Dougan E. K."/>
            <person name="Chan C."/>
            <person name="Rhodes N."/>
            <person name="Thang M."/>
        </authorList>
    </citation>
    <scope>NUCLEOTIDE SEQUENCE</scope>
</reference>
<sequence>MFLNPEAPDRRDIGRQDVSSNSGKLVQLADLKLQTEDQVRAHISELLIKAKVDFQEQLQPFSPIERRLEQLKIEVSRHQTMAERAREELGGLLRAEMQTVAMEAASRQKILVDQELRSLLDLQQRQFTEALEAAASRASCELKELSAGHATEVRALALRLTDAERFSQQVGFAVREMQKLRVKALENGSKKAAGDIASVAASGETLRQLQQEMHSFARYTEAKTKELYHVLTELKATSGDHAKQLNDLTQVMHQRHAALLLETSKAERACEVEDSSPQWMEAVKEMETLTEIVGSLEREGPSSPSASLAAVRRELQAELQQVWQALSELKTQGLRVPGQGTKPSKAKMTPKAHPEASKQRSQKSAESDSYSESYTSEESKDQK</sequence>
<feature type="compositionally biased region" description="Low complexity" evidence="1">
    <location>
        <begin position="367"/>
        <end position="376"/>
    </location>
</feature>
<accession>A0A9P1BK80</accession>
<dbReference type="OrthoDB" id="436156at2759"/>
<keyword evidence="5" id="KW-1185">Reference proteome</keyword>
<evidence type="ECO:0000313" key="2">
    <source>
        <dbReference type="EMBL" id="CAI3974938.1"/>
    </source>
</evidence>
<gene>
    <name evidence="2" type="ORF">C1SCF055_LOCUS3300</name>
</gene>
<dbReference type="EMBL" id="CAMXCT030000169">
    <property type="protein sequence ID" value="CAL4762250.1"/>
    <property type="molecule type" value="Genomic_DNA"/>
</dbReference>
<evidence type="ECO:0000256" key="1">
    <source>
        <dbReference type="SAM" id="MobiDB-lite"/>
    </source>
</evidence>
<protein>
    <submittedName>
        <fullName evidence="4">Methionine aminopeptidase</fullName>
    </submittedName>
</protein>
<keyword evidence="4" id="KW-0645">Protease</keyword>
<name>A0A9P1BK80_9DINO</name>
<evidence type="ECO:0000313" key="5">
    <source>
        <dbReference type="Proteomes" id="UP001152797"/>
    </source>
</evidence>